<reference evidence="6 7" key="1">
    <citation type="submission" date="2020-08" db="EMBL/GenBank/DDBJ databases">
        <title>Sequencing the genomes of 1000 actinobacteria strains.</title>
        <authorList>
            <person name="Klenk H.-P."/>
        </authorList>
    </citation>
    <scope>NUCLEOTIDE SEQUENCE [LARGE SCALE GENOMIC DNA]</scope>
    <source>
        <strain evidence="6 7">DSM 44786</strain>
    </source>
</reference>
<dbReference type="GO" id="GO:0006633">
    <property type="term" value="P:fatty acid biosynthetic process"/>
    <property type="evidence" value="ECO:0007669"/>
    <property type="project" value="InterPro"/>
</dbReference>
<accession>A0A7W7SI60</accession>
<comment type="caution">
    <text evidence="6">The sequence shown here is derived from an EMBL/GenBank/DDBJ whole genome shotgun (WGS) entry which is preliminary data.</text>
</comment>
<keyword evidence="1" id="KW-0963">Cytoplasm</keyword>
<evidence type="ECO:0000256" key="2">
    <source>
        <dbReference type="ARBA" id="ARBA00022679"/>
    </source>
</evidence>
<dbReference type="Gene3D" id="3.40.47.10">
    <property type="match status" value="1"/>
</dbReference>
<name>A0A7W7SI60_9ACTN</name>
<dbReference type="SUPFAM" id="SSF53901">
    <property type="entry name" value="Thiolase-like"/>
    <property type="match status" value="1"/>
</dbReference>
<evidence type="ECO:0000259" key="5">
    <source>
        <dbReference type="Pfam" id="PF08545"/>
    </source>
</evidence>
<keyword evidence="7" id="KW-1185">Reference proteome</keyword>
<dbReference type="NCBIfam" id="NF006829">
    <property type="entry name" value="PRK09352.1"/>
    <property type="match status" value="1"/>
</dbReference>
<organism evidence="6 7">
    <name type="scientific">Kitasatospora gansuensis</name>
    <dbReference type="NCBI Taxonomy" id="258050"/>
    <lineage>
        <taxon>Bacteria</taxon>
        <taxon>Bacillati</taxon>
        <taxon>Actinomycetota</taxon>
        <taxon>Actinomycetes</taxon>
        <taxon>Kitasatosporales</taxon>
        <taxon>Streptomycetaceae</taxon>
        <taxon>Kitasatospora</taxon>
    </lineage>
</organism>
<dbReference type="CDD" id="cd00830">
    <property type="entry name" value="KAS_III"/>
    <property type="match status" value="1"/>
</dbReference>
<dbReference type="InterPro" id="IPR013751">
    <property type="entry name" value="ACP_syn_III_N"/>
</dbReference>
<dbReference type="Pfam" id="PF08545">
    <property type="entry name" value="ACP_syn_III"/>
    <property type="match status" value="1"/>
</dbReference>
<dbReference type="GO" id="GO:0033818">
    <property type="term" value="F:beta-ketoacyl-acyl-carrier-protein synthase III activity"/>
    <property type="evidence" value="ECO:0007669"/>
    <property type="project" value="UniProtKB-EC"/>
</dbReference>
<keyword evidence="3 6" id="KW-0012">Acyltransferase</keyword>
<evidence type="ECO:0000256" key="1">
    <source>
        <dbReference type="ARBA" id="ARBA00022490"/>
    </source>
</evidence>
<dbReference type="EMBL" id="JACHJR010000001">
    <property type="protein sequence ID" value="MBB4950807.1"/>
    <property type="molecule type" value="Genomic_DNA"/>
</dbReference>
<dbReference type="PANTHER" id="PTHR34069:SF2">
    <property type="entry name" value="BETA-KETOACYL-[ACYL-CARRIER-PROTEIN] SYNTHASE III"/>
    <property type="match status" value="1"/>
</dbReference>
<evidence type="ECO:0000259" key="4">
    <source>
        <dbReference type="Pfam" id="PF08541"/>
    </source>
</evidence>
<dbReference type="Pfam" id="PF08541">
    <property type="entry name" value="ACP_syn_III_C"/>
    <property type="match status" value="1"/>
</dbReference>
<evidence type="ECO:0000313" key="6">
    <source>
        <dbReference type="EMBL" id="MBB4950807.1"/>
    </source>
</evidence>
<dbReference type="PANTHER" id="PTHR34069">
    <property type="entry name" value="3-OXOACYL-[ACYL-CARRIER-PROTEIN] SYNTHASE 3"/>
    <property type="match status" value="1"/>
</dbReference>
<evidence type="ECO:0000256" key="3">
    <source>
        <dbReference type="ARBA" id="ARBA00023315"/>
    </source>
</evidence>
<feature type="domain" description="Beta-ketoacyl-[acyl-carrier-protein] synthase III C-terminal" evidence="4">
    <location>
        <begin position="246"/>
        <end position="335"/>
    </location>
</feature>
<dbReference type="RefSeq" id="WP_376775759.1">
    <property type="nucleotide sequence ID" value="NZ_JACHJR010000001.1"/>
</dbReference>
<dbReference type="InterPro" id="IPR013747">
    <property type="entry name" value="ACP_syn_III_C"/>
</dbReference>
<feature type="domain" description="Beta-ketoacyl-[acyl-carrier-protein] synthase III N-terminal" evidence="5">
    <location>
        <begin position="114"/>
        <end position="194"/>
    </location>
</feature>
<evidence type="ECO:0000313" key="7">
    <source>
        <dbReference type="Proteomes" id="UP000573327"/>
    </source>
</evidence>
<dbReference type="GO" id="GO:0044550">
    <property type="term" value="P:secondary metabolite biosynthetic process"/>
    <property type="evidence" value="ECO:0007669"/>
    <property type="project" value="TreeGrafter"/>
</dbReference>
<protein>
    <submittedName>
        <fullName evidence="6">3-oxoacyl-[acyl-carrier-protein] synthase-3</fullName>
        <ecNumber evidence="6">2.3.1.180</ecNumber>
    </submittedName>
</protein>
<gene>
    <name evidence="6" type="ORF">F4556_006342</name>
</gene>
<dbReference type="Proteomes" id="UP000573327">
    <property type="component" value="Unassembled WGS sequence"/>
</dbReference>
<dbReference type="AlphaFoldDB" id="A0A7W7SI60"/>
<sequence length="375" mass="38823">MTGVRFEETTAVITGIGAGLPEQVLDNAAVIEAGRLRTTDEWIRTRTGIVHRRRVAPGISTGDLAVAAGRAAISSDGGSAPDLLVLATSTPDQPCPATAPYVAHRLGLGTVPAFDVGAVCSGFLYALATATALLHSGLCRAPLVVGADTYSSIVDPTDRDTAALFGDGAGAVLLRPGRIDAPGAVLAAALGADGSGHQLIAVPGGGSRQPMHLPQVDPKATTFRMQGREVYAHAVRRMVASAREALDRAGWPAETVEAFIGHQANQRILDAVAQRLGIGPEHRFGNIRDVGNTAAASIPLVMADPTTQRALTPGRRTLLTAFGGGLTWASVALNWPATVPRTRPPSPEFDLTPLSSTDLLRSHAWTPSASTSSPS</sequence>
<proteinExistence type="predicted"/>
<dbReference type="InterPro" id="IPR016039">
    <property type="entry name" value="Thiolase-like"/>
</dbReference>
<dbReference type="GO" id="GO:0004315">
    <property type="term" value="F:3-oxoacyl-[acyl-carrier-protein] synthase activity"/>
    <property type="evidence" value="ECO:0007669"/>
    <property type="project" value="InterPro"/>
</dbReference>
<dbReference type="EC" id="2.3.1.180" evidence="6"/>
<keyword evidence="2 6" id="KW-0808">Transferase</keyword>